<comment type="caution">
    <text evidence="2">The sequence shown here is derived from an EMBL/GenBank/DDBJ whole genome shotgun (WGS) entry which is preliminary data.</text>
</comment>
<dbReference type="InterPro" id="IPR017451">
    <property type="entry name" value="F-box-assoc_interact_dom"/>
</dbReference>
<protein>
    <recommendedName>
        <fullName evidence="1">F-box domain-containing protein</fullName>
    </recommendedName>
</protein>
<dbReference type="Proteomes" id="UP000824120">
    <property type="component" value="Chromosome 5"/>
</dbReference>
<dbReference type="InterPro" id="IPR013187">
    <property type="entry name" value="F-box-assoc_dom_typ3"/>
</dbReference>
<dbReference type="InterPro" id="IPR001810">
    <property type="entry name" value="F-box_dom"/>
</dbReference>
<gene>
    <name evidence="2" type="ORF">H5410_025165</name>
</gene>
<dbReference type="Pfam" id="PF08268">
    <property type="entry name" value="FBA_3"/>
    <property type="match status" value="1"/>
</dbReference>
<evidence type="ECO:0000259" key="1">
    <source>
        <dbReference type="PROSITE" id="PS50181"/>
    </source>
</evidence>
<evidence type="ECO:0000313" key="2">
    <source>
        <dbReference type="EMBL" id="KAG5603673.1"/>
    </source>
</evidence>
<dbReference type="SUPFAM" id="SSF81383">
    <property type="entry name" value="F-box domain"/>
    <property type="match status" value="1"/>
</dbReference>
<evidence type="ECO:0000313" key="3">
    <source>
        <dbReference type="Proteomes" id="UP000824120"/>
    </source>
</evidence>
<dbReference type="NCBIfam" id="TIGR01640">
    <property type="entry name" value="F_box_assoc_1"/>
    <property type="match status" value="1"/>
</dbReference>
<dbReference type="EMBL" id="JACXVP010000005">
    <property type="protein sequence ID" value="KAG5603673.1"/>
    <property type="molecule type" value="Genomic_DNA"/>
</dbReference>
<feature type="domain" description="F-box" evidence="1">
    <location>
        <begin position="159"/>
        <end position="205"/>
    </location>
</feature>
<sequence length="537" mass="62319">MGMKEYGIAESWTKTRILKDTIQPNIRSDRFIPISTWKDKEILMQQDRGMQVVSYNPKEKMFTKVKVYFGYAATRYIPSFYSVKSVIGESSQVSYTHPKIDIVLRSLVNRKVQDHTNVSELEVYTLGVGVEWRYVVTIMDVQTSKLFKEDFEGSTISLVTRIMDLHIVIMVDIFSRLPIKSIFHCKIVCKLWYHILTSDSLFCKMYYKRSSYFPSILLSINHSVRLIVELKDDFSHPLNRTIVLSPRFHLPPTLYTQNLTLISSCNGFICLFNGSMNNVLEHSVYISNPLLGEYFEVKLPKWEKRIEHVAYAFCFSETSGQYKVLRSVVSKFEGHPHVSELEVYTLGVDEKWRNVGEVSEPLCGSFCKANVNGFVHWMNLEKNDNIYSFNNWTEEVKSLLAPHGLTTSSYGLTLVELGNCLCLCDTYHSEYVDIWWMKEYGIVESWTKDRIWKDTIQPDISCDRFIPISTWKDGEILMQRYRGTHVVSYNPKEKKFTKVKVYLGFAGTSYIPSFYSLKTIIGESLQVSYAYPKVEIV</sequence>
<dbReference type="PANTHER" id="PTHR31672:SF13">
    <property type="entry name" value="F-BOX PROTEIN CPR30-LIKE"/>
    <property type="match status" value="1"/>
</dbReference>
<reference evidence="2 3" key="1">
    <citation type="submission" date="2020-09" db="EMBL/GenBank/DDBJ databases">
        <title>De no assembly of potato wild relative species, Solanum commersonii.</title>
        <authorList>
            <person name="Cho K."/>
        </authorList>
    </citation>
    <scope>NUCLEOTIDE SEQUENCE [LARGE SCALE GENOMIC DNA]</scope>
    <source>
        <strain evidence="2">LZ3.2</strain>
        <tissue evidence="2">Leaf</tissue>
    </source>
</reference>
<dbReference type="Pfam" id="PF00646">
    <property type="entry name" value="F-box"/>
    <property type="match status" value="1"/>
</dbReference>
<dbReference type="InterPro" id="IPR036047">
    <property type="entry name" value="F-box-like_dom_sf"/>
</dbReference>
<dbReference type="InterPro" id="IPR050796">
    <property type="entry name" value="SCF_F-box_component"/>
</dbReference>
<dbReference type="OrthoDB" id="610337at2759"/>
<accession>A0A9J5YT04</accession>
<keyword evidence="3" id="KW-1185">Reference proteome</keyword>
<organism evidence="2 3">
    <name type="scientific">Solanum commersonii</name>
    <name type="common">Commerson's wild potato</name>
    <name type="synonym">Commerson's nightshade</name>
    <dbReference type="NCBI Taxonomy" id="4109"/>
    <lineage>
        <taxon>Eukaryota</taxon>
        <taxon>Viridiplantae</taxon>
        <taxon>Streptophyta</taxon>
        <taxon>Embryophyta</taxon>
        <taxon>Tracheophyta</taxon>
        <taxon>Spermatophyta</taxon>
        <taxon>Magnoliopsida</taxon>
        <taxon>eudicotyledons</taxon>
        <taxon>Gunneridae</taxon>
        <taxon>Pentapetalae</taxon>
        <taxon>asterids</taxon>
        <taxon>lamiids</taxon>
        <taxon>Solanales</taxon>
        <taxon>Solanaceae</taxon>
        <taxon>Solanoideae</taxon>
        <taxon>Solaneae</taxon>
        <taxon>Solanum</taxon>
    </lineage>
</organism>
<name>A0A9J5YT04_SOLCO</name>
<dbReference type="PANTHER" id="PTHR31672">
    <property type="entry name" value="BNACNNG10540D PROTEIN"/>
    <property type="match status" value="1"/>
</dbReference>
<dbReference type="SMART" id="SM00256">
    <property type="entry name" value="FBOX"/>
    <property type="match status" value="1"/>
</dbReference>
<dbReference type="AlphaFoldDB" id="A0A9J5YT04"/>
<proteinExistence type="predicted"/>
<dbReference type="PROSITE" id="PS50181">
    <property type="entry name" value="FBOX"/>
    <property type="match status" value="1"/>
</dbReference>
<dbReference type="Gene3D" id="1.20.1280.50">
    <property type="match status" value="1"/>
</dbReference>